<feature type="region of interest" description="Disordered" evidence="6">
    <location>
        <begin position="131"/>
        <end position="195"/>
    </location>
</feature>
<dbReference type="PANTHER" id="PTHR46134">
    <property type="entry name" value="DRONGO, ISOFORM F"/>
    <property type="match status" value="1"/>
</dbReference>
<keyword evidence="3 5" id="KW-0863">Zinc-finger</keyword>
<evidence type="ECO:0000256" key="6">
    <source>
        <dbReference type="SAM" id="MobiDB-lite"/>
    </source>
</evidence>
<feature type="compositionally biased region" description="Low complexity" evidence="6">
    <location>
        <begin position="268"/>
        <end position="294"/>
    </location>
</feature>
<dbReference type="InterPro" id="IPR037278">
    <property type="entry name" value="ARFGAP/RecO"/>
</dbReference>
<organism evidence="8 9">
    <name type="scientific">Petrolisthes cinctipes</name>
    <name type="common">Flat porcelain crab</name>
    <dbReference type="NCBI Taxonomy" id="88211"/>
    <lineage>
        <taxon>Eukaryota</taxon>
        <taxon>Metazoa</taxon>
        <taxon>Ecdysozoa</taxon>
        <taxon>Arthropoda</taxon>
        <taxon>Crustacea</taxon>
        <taxon>Multicrustacea</taxon>
        <taxon>Malacostraca</taxon>
        <taxon>Eumalacostraca</taxon>
        <taxon>Eucarida</taxon>
        <taxon>Decapoda</taxon>
        <taxon>Pleocyemata</taxon>
        <taxon>Anomura</taxon>
        <taxon>Galatheoidea</taxon>
        <taxon>Porcellanidae</taxon>
        <taxon>Petrolisthes</taxon>
    </lineage>
</organism>
<evidence type="ECO:0000256" key="2">
    <source>
        <dbReference type="ARBA" id="ARBA00022737"/>
    </source>
</evidence>
<feature type="compositionally biased region" description="Low complexity" evidence="6">
    <location>
        <begin position="713"/>
        <end position="739"/>
    </location>
</feature>
<evidence type="ECO:0000256" key="5">
    <source>
        <dbReference type="PROSITE-ProRule" id="PRU00288"/>
    </source>
</evidence>
<dbReference type="PANTHER" id="PTHR46134:SF3">
    <property type="entry name" value="ARFGAP WITH FG REPEATS 1"/>
    <property type="match status" value="1"/>
</dbReference>
<dbReference type="SUPFAM" id="SSF57863">
    <property type="entry name" value="ArfGap/RecO-like zinc finger"/>
    <property type="match status" value="1"/>
</dbReference>
<feature type="compositionally biased region" description="Low complexity" evidence="6">
    <location>
        <begin position="243"/>
        <end position="254"/>
    </location>
</feature>
<dbReference type="FunFam" id="1.10.220.150:FF:000005">
    <property type="entry name" value="Arf-GAP domain and FG repeat-containing protein 1"/>
    <property type="match status" value="1"/>
</dbReference>
<dbReference type="GO" id="GO:0008270">
    <property type="term" value="F:zinc ion binding"/>
    <property type="evidence" value="ECO:0007669"/>
    <property type="project" value="UniProtKB-KW"/>
</dbReference>
<protein>
    <recommendedName>
        <fullName evidence="7">Arf-GAP domain-containing protein</fullName>
    </recommendedName>
</protein>
<evidence type="ECO:0000256" key="1">
    <source>
        <dbReference type="ARBA" id="ARBA00022723"/>
    </source>
</evidence>
<dbReference type="InterPro" id="IPR038508">
    <property type="entry name" value="ArfGAP_dom_sf"/>
</dbReference>
<dbReference type="CDD" id="cd08838">
    <property type="entry name" value="ArfGap_AGFG"/>
    <property type="match status" value="1"/>
</dbReference>
<keyword evidence="9" id="KW-1185">Reference proteome</keyword>
<evidence type="ECO:0000259" key="7">
    <source>
        <dbReference type="PROSITE" id="PS50115"/>
    </source>
</evidence>
<comment type="caution">
    <text evidence="8">The sequence shown here is derived from an EMBL/GenBank/DDBJ whole genome shotgun (WGS) entry which is preliminary data.</text>
</comment>
<keyword evidence="4" id="KW-0862">Zinc</keyword>
<feature type="region of interest" description="Disordered" evidence="6">
    <location>
        <begin position="236"/>
        <end position="300"/>
    </location>
</feature>
<dbReference type="PROSITE" id="PS50115">
    <property type="entry name" value="ARFGAP"/>
    <property type="match status" value="1"/>
</dbReference>
<dbReference type="Gene3D" id="1.10.220.150">
    <property type="entry name" value="Arf GTPase activating protein"/>
    <property type="match status" value="1"/>
</dbReference>
<feature type="compositionally biased region" description="Low complexity" evidence="6">
    <location>
        <begin position="141"/>
        <end position="151"/>
    </location>
</feature>
<feature type="compositionally biased region" description="Low complexity" evidence="6">
    <location>
        <begin position="164"/>
        <end position="180"/>
    </location>
</feature>
<keyword evidence="2" id="KW-0677">Repeat</keyword>
<accession>A0AAE1FIP0</accession>
<feature type="region of interest" description="Disordered" evidence="6">
    <location>
        <begin position="348"/>
        <end position="432"/>
    </location>
</feature>
<dbReference type="InterPro" id="IPR001164">
    <property type="entry name" value="ArfGAP_dom"/>
</dbReference>
<dbReference type="GO" id="GO:0005096">
    <property type="term" value="F:GTPase activator activity"/>
    <property type="evidence" value="ECO:0007669"/>
    <property type="project" value="InterPro"/>
</dbReference>
<feature type="compositionally biased region" description="Polar residues" evidence="6">
    <location>
        <begin position="382"/>
        <end position="398"/>
    </location>
</feature>
<evidence type="ECO:0000313" key="8">
    <source>
        <dbReference type="EMBL" id="KAK3874175.1"/>
    </source>
</evidence>
<dbReference type="GO" id="GO:0005737">
    <property type="term" value="C:cytoplasm"/>
    <property type="evidence" value="ECO:0007669"/>
    <property type="project" value="TreeGrafter"/>
</dbReference>
<feature type="compositionally biased region" description="Polar residues" evidence="6">
    <location>
        <begin position="691"/>
        <end position="712"/>
    </location>
</feature>
<dbReference type="EMBL" id="JAWQEG010002130">
    <property type="protein sequence ID" value="KAK3874175.1"/>
    <property type="molecule type" value="Genomic_DNA"/>
</dbReference>
<dbReference type="PRINTS" id="PR00405">
    <property type="entry name" value="REVINTRACTNG"/>
</dbReference>
<evidence type="ECO:0000256" key="4">
    <source>
        <dbReference type="ARBA" id="ARBA00022833"/>
    </source>
</evidence>
<dbReference type="Proteomes" id="UP001286313">
    <property type="component" value="Unassembled WGS sequence"/>
</dbReference>
<evidence type="ECO:0000256" key="3">
    <source>
        <dbReference type="ARBA" id="ARBA00022771"/>
    </source>
</evidence>
<dbReference type="SMART" id="SM00105">
    <property type="entry name" value="ArfGap"/>
    <property type="match status" value="1"/>
</dbReference>
<dbReference type="GO" id="GO:0016020">
    <property type="term" value="C:membrane"/>
    <property type="evidence" value="ECO:0007669"/>
    <property type="project" value="TreeGrafter"/>
</dbReference>
<dbReference type="AlphaFoldDB" id="A0AAE1FIP0"/>
<keyword evidence="1" id="KW-0479">Metal-binding</keyword>
<evidence type="ECO:0000313" key="9">
    <source>
        <dbReference type="Proteomes" id="UP001286313"/>
    </source>
</evidence>
<dbReference type="InterPro" id="IPR052248">
    <property type="entry name" value="Arf-GAP_FG-repeat_protein"/>
</dbReference>
<feature type="region of interest" description="Disordered" evidence="6">
    <location>
        <begin position="465"/>
        <end position="488"/>
    </location>
</feature>
<sequence length="961" mass="100296">MASSRRKQDEKNLKTLRELGSQPANRTCFDCHQRGTTYINMTVGSFVCTSCSGILRGLNPPHRVKSISMATFTQEEIDQIKSKGNQYCGAVWLGLYDAKLSPFPDTKDENKIREFMITKYEKKRFYVDPSIALKNMPPQTPSGTSSTASTPNSDTPKPGPPAPSASVSRPSVPPSQSSGSVSGGLAGSKSSTPKSSISLDLLSDLASPPVDPFASPTPQSAASAIPSFANFENANIFTNTSGDQPSQNQNPQDDLFSLTPPPSPAPPSSSSSPSRSPSRSPSPSSTRMSSSSGSDWECKEVNAGTPLIPIADSFPTPALVGDAAASRATNKSKSSNPPVVFASGVSAQFICPPPTNTGVGLGRENAQEAQSPSRTTKDRHSSSNTVPLNTDTEPTSSDALLGGLREEEQARPRSGSLALQGEMHPSHISPFGIQKKSVHSSITQRSFSYSSLDIDVAKFTGLSLGRSEESPETNVKNSKSGDKGPKGIAAFLSHSKKRTGSPYRNLNSELRMAGKDLKKSCLKGDVLVDDCLTAGKDEKVSQSLESVAKDNTNQFATIESASLSSSPSHHLHGLSAACSVAPLQPIPQRKREASKPIPIIRQLLDPSRSTTSSSCPIACPSRASPVTNPFVSFLQPATNPHQDPMWGGRTGGSLGGYGGSDELLHVCLEQQQQQVKRDTSMTPADYLLTGTTTASNKQTPSGPHLPFSSNPLTPMTPNSSHTPSSTSVTPATANATPATHQQPKQDRYAALKDLDEEFKTQKESETISNGGVSWPIPNGSQQHGGSTTGVFGAPGAMNGTPGAFGSPSNGVFGAMNGAGGANGGVMGTPPTTNNAWANFTRANPFSGCNNGGNAWMNGGTNIAGGSTQHHQGFGSVVQHNPFGASPDPNFNQFGGGNTVAALNGSSPAAGGGNGGGGWASFPQNNKMQWMATNGAANGTVNPFMQTPPQMPSSGSSYNPFL</sequence>
<feature type="domain" description="Arf-GAP" evidence="7">
    <location>
        <begin position="10"/>
        <end position="127"/>
    </location>
</feature>
<gene>
    <name evidence="8" type="ORF">Pcinc_020864</name>
</gene>
<feature type="region of interest" description="Disordered" evidence="6">
    <location>
        <begin position="691"/>
        <end position="745"/>
    </location>
</feature>
<proteinExistence type="predicted"/>
<name>A0AAE1FIP0_PETCI</name>
<dbReference type="Pfam" id="PF01412">
    <property type="entry name" value="ArfGap"/>
    <property type="match status" value="1"/>
</dbReference>
<reference evidence="8" key="1">
    <citation type="submission" date="2023-10" db="EMBL/GenBank/DDBJ databases">
        <title>Genome assemblies of two species of porcelain crab, Petrolisthes cinctipes and Petrolisthes manimaculis (Anomura: Porcellanidae).</title>
        <authorList>
            <person name="Angst P."/>
        </authorList>
    </citation>
    <scope>NUCLEOTIDE SEQUENCE</scope>
    <source>
        <strain evidence="8">PB745_01</strain>
        <tissue evidence="8">Gill</tissue>
    </source>
</reference>